<feature type="transmembrane region" description="Helical" evidence="10">
    <location>
        <begin position="258"/>
        <end position="280"/>
    </location>
</feature>
<gene>
    <name evidence="13" type="ORF">Pc13g09900</name>
    <name evidence="13" type="ORF">PCH_Pc13g09900</name>
</gene>
<evidence type="ECO:0000256" key="7">
    <source>
        <dbReference type="ARBA" id="ARBA00023136"/>
    </source>
</evidence>
<keyword evidence="7 10" id="KW-0472">Membrane</keyword>
<keyword evidence="6 10" id="KW-1133">Transmembrane helix</keyword>
<evidence type="ECO:0000256" key="4">
    <source>
        <dbReference type="ARBA" id="ARBA00022475"/>
    </source>
</evidence>
<evidence type="ECO:0000313" key="14">
    <source>
        <dbReference type="Proteomes" id="UP000000724"/>
    </source>
</evidence>
<evidence type="ECO:0000256" key="9">
    <source>
        <dbReference type="SAM" id="MobiDB-lite"/>
    </source>
</evidence>
<dbReference type="GO" id="GO:0005886">
    <property type="term" value="C:plasma membrane"/>
    <property type="evidence" value="ECO:0007669"/>
    <property type="project" value="UniProtKB-SubCell"/>
</dbReference>
<comment type="similarity">
    <text evidence="2">Belongs to the major facilitator superfamily. TCR/Tet family.</text>
</comment>
<evidence type="ECO:0000256" key="11">
    <source>
        <dbReference type="SAM" id="SignalP"/>
    </source>
</evidence>
<feature type="transmembrane region" description="Helical" evidence="10">
    <location>
        <begin position="140"/>
        <end position="163"/>
    </location>
</feature>
<evidence type="ECO:0000256" key="10">
    <source>
        <dbReference type="SAM" id="Phobius"/>
    </source>
</evidence>
<proteinExistence type="inferred from homology"/>
<keyword evidence="11" id="KW-0732">Signal</keyword>
<feature type="transmembrane region" description="Helical" evidence="10">
    <location>
        <begin position="371"/>
        <end position="392"/>
    </location>
</feature>
<dbReference type="OMA" id="YKMDENA"/>
<feature type="transmembrane region" description="Helical" evidence="10">
    <location>
        <begin position="102"/>
        <end position="128"/>
    </location>
</feature>
<dbReference type="CDD" id="cd17502">
    <property type="entry name" value="MFS_Azr1_MDR_like"/>
    <property type="match status" value="1"/>
</dbReference>
<dbReference type="InterPro" id="IPR020846">
    <property type="entry name" value="MFS_dom"/>
</dbReference>
<dbReference type="OrthoDB" id="10021397at2759"/>
<feature type="transmembrane region" description="Helical" evidence="10">
    <location>
        <begin position="200"/>
        <end position="221"/>
    </location>
</feature>
<dbReference type="BioCyc" id="PCHR:PC13G09900-MONOMER"/>
<dbReference type="FunFam" id="1.20.1250.20:FF:000489">
    <property type="entry name" value="MFS general substrate transporter"/>
    <property type="match status" value="1"/>
</dbReference>
<feature type="transmembrane region" description="Helical" evidence="10">
    <location>
        <begin position="169"/>
        <end position="188"/>
    </location>
</feature>
<dbReference type="Proteomes" id="UP000000724">
    <property type="component" value="Contig Pc00c13"/>
</dbReference>
<evidence type="ECO:0000256" key="6">
    <source>
        <dbReference type="ARBA" id="ARBA00022989"/>
    </source>
</evidence>
<feature type="compositionally biased region" description="Basic and acidic residues" evidence="9">
    <location>
        <begin position="62"/>
        <end position="81"/>
    </location>
</feature>
<dbReference type="HOGENOM" id="CLU_000960_22_1_1"/>
<keyword evidence="3" id="KW-0813">Transport</keyword>
<feature type="transmembrane region" description="Helical" evidence="10">
    <location>
        <begin position="330"/>
        <end position="351"/>
    </location>
</feature>
<feature type="signal peptide" evidence="11">
    <location>
        <begin position="1"/>
        <end position="29"/>
    </location>
</feature>
<accession>B6H4P0</accession>
<evidence type="ECO:0000256" key="1">
    <source>
        <dbReference type="ARBA" id="ARBA00004651"/>
    </source>
</evidence>
<dbReference type="eggNOG" id="KOG0254">
    <property type="taxonomic scope" value="Eukaryota"/>
</dbReference>
<feature type="transmembrane region" description="Helical" evidence="10">
    <location>
        <begin position="492"/>
        <end position="513"/>
    </location>
</feature>
<protein>
    <submittedName>
        <fullName evidence="13">Pc13g09900 protein</fullName>
    </submittedName>
</protein>
<keyword evidence="5 10" id="KW-0812">Transmembrane</keyword>
<evidence type="ECO:0000313" key="13">
    <source>
        <dbReference type="EMBL" id="CAP92059.1"/>
    </source>
</evidence>
<dbReference type="PROSITE" id="PS50850">
    <property type="entry name" value="MFS"/>
    <property type="match status" value="1"/>
</dbReference>
<dbReference type="InterPro" id="IPR011701">
    <property type="entry name" value="MFS"/>
</dbReference>
<evidence type="ECO:0000256" key="8">
    <source>
        <dbReference type="ARBA" id="ARBA00023180"/>
    </source>
</evidence>
<dbReference type="AlphaFoldDB" id="B6H4P0"/>
<dbReference type="FunFam" id="1.20.1720.10:FF:000012">
    <property type="entry name" value="MFS toxin efflux pump (AflT)"/>
    <property type="match status" value="1"/>
</dbReference>
<organism evidence="13 14">
    <name type="scientific">Penicillium rubens (strain ATCC 28089 / DSM 1075 / NRRL 1951 / Wisconsin 54-1255)</name>
    <name type="common">Penicillium chrysogenum</name>
    <dbReference type="NCBI Taxonomy" id="500485"/>
    <lineage>
        <taxon>Eukaryota</taxon>
        <taxon>Fungi</taxon>
        <taxon>Dikarya</taxon>
        <taxon>Ascomycota</taxon>
        <taxon>Pezizomycotina</taxon>
        <taxon>Eurotiomycetes</taxon>
        <taxon>Eurotiomycetidae</taxon>
        <taxon>Eurotiales</taxon>
        <taxon>Aspergillaceae</taxon>
        <taxon>Penicillium</taxon>
        <taxon>Penicillium chrysogenum species complex</taxon>
    </lineage>
</organism>
<feature type="region of interest" description="Disordered" evidence="9">
    <location>
        <begin position="62"/>
        <end position="92"/>
    </location>
</feature>
<evidence type="ECO:0000256" key="2">
    <source>
        <dbReference type="ARBA" id="ARBA00007520"/>
    </source>
</evidence>
<feature type="transmembrane region" description="Helical" evidence="10">
    <location>
        <begin position="300"/>
        <end position="318"/>
    </location>
</feature>
<feature type="chain" id="PRO_5002843446" evidence="11">
    <location>
        <begin position="30"/>
        <end position="603"/>
    </location>
</feature>
<dbReference type="Pfam" id="PF07690">
    <property type="entry name" value="MFS_1"/>
    <property type="match status" value="1"/>
</dbReference>
<comment type="subcellular location">
    <subcellularLocation>
        <location evidence="1">Cell membrane</location>
        <topology evidence="1">Multi-pass membrane protein</topology>
    </subcellularLocation>
</comment>
<dbReference type="FunFam" id="1.20.1250.20:FF:000196">
    <property type="entry name" value="MFS toxin efflux pump (AflT)"/>
    <property type="match status" value="1"/>
</dbReference>
<name>B6H4P0_PENRW</name>
<dbReference type="GO" id="GO:0022857">
    <property type="term" value="F:transmembrane transporter activity"/>
    <property type="evidence" value="ECO:0007669"/>
    <property type="project" value="InterPro"/>
</dbReference>
<dbReference type="EMBL" id="AM920428">
    <property type="protein sequence ID" value="CAP92059.1"/>
    <property type="molecule type" value="Genomic_DNA"/>
</dbReference>
<sequence length="603" mass="64928">MVKFTWATLETFSSLLFLTLHSFTPFIKTSVFAQTHSLEMESTTHSSHVDLSEQHAEKTLTDDVLPKQEKVGQTEKAELSAEHPAGGPTTCEGTQYPKGPQLALITLALCLGVFLVALDNSIIATAIPKITGQFHSLDDVGWYGSAYLLTTASLQLLFGKFYTFFNVKWTYLVAIGLFELGSLICGVANSSLTLIMGRAVAGIGSAGIFSGSLIIVAHSVALKRRPLYNSCIGGMFGISSVAGPLLGGVFTDKVTWRWCFYINLPIGAITVLVITIFFPAPNHHNKESTWAERIKKFDPMGTALFLPAIVCLLLALQWGGTIYAWDSWRIILLFCFFAVLILVFLFVQYTQKDNATVPPRIFFRRTVWSSALYSFCLGAAFLASVYFLPIWFQAVKDASPVSSGIMNLPMLIAVVVASLLTGAIVTRIGYYTPFMIFGTILLSIGYGLMSMFHTDTSKAVWIGYQIIAGAGAGAGMQQSMIAVQVVLDLSDIPIGTSIIVFAQTLGGALFVSIGNTVFRNKLVEYLANYTPNVDSALILNTGATGLHSVVDKADLPGVLLAYNDALTQTFIVGAAVASISIIGALCVEWKSVKGKNIAAGGAA</sequence>
<evidence type="ECO:0000259" key="12">
    <source>
        <dbReference type="PROSITE" id="PS50850"/>
    </source>
</evidence>
<keyword evidence="8" id="KW-0325">Glycoprotein</keyword>
<dbReference type="Gene3D" id="1.20.1250.20">
    <property type="entry name" value="MFS general substrate transporter like domains"/>
    <property type="match status" value="2"/>
</dbReference>
<feature type="transmembrane region" description="Helical" evidence="10">
    <location>
        <begin position="227"/>
        <end position="246"/>
    </location>
</feature>
<dbReference type="VEuPathDB" id="FungiDB:PCH_Pc13g09900"/>
<feature type="transmembrane region" description="Helical" evidence="10">
    <location>
        <begin position="461"/>
        <end position="486"/>
    </location>
</feature>
<evidence type="ECO:0000256" key="5">
    <source>
        <dbReference type="ARBA" id="ARBA00022692"/>
    </source>
</evidence>
<dbReference type="SUPFAM" id="SSF103473">
    <property type="entry name" value="MFS general substrate transporter"/>
    <property type="match status" value="2"/>
</dbReference>
<dbReference type="PANTHER" id="PTHR23501:SF199">
    <property type="entry name" value="MFS EFFLUX TRANSPORTER INPD-RELATED"/>
    <property type="match status" value="1"/>
</dbReference>
<keyword evidence="4" id="KW-1003">Cell membrane</keyword>
<feature type="transmembrane region" description="Helical" evidence="10">
    <location>
        <begin position="404"/>
        <end position="424"/>
    </location>
</feature>
<evidence type="ECO:0000256" key="3">
    <source>
        <dbReference type="ARBA" id="ARBA00022448"/>
    </source>
</evidence>
<dbReference type="PANTHER" id="PTHR23501">
    <property type="entry name" value="MAJOR FACILITATOR SUPERFAMILY"/>
    <property type="match status" value="1"/>
</dbReference>
<feature type="domain" description="Major facilitator superfamily (MFS) profile" evidence="12">
    <location>
        <begin position="105"/>
        <end position="592"/>
    </location>
</feature>
<reference evidence="13 14" key="1">
    <citation type="journal article" date="2008" name="Nat. Biotechnol.">
        <title>Genome sequencing and analysis of the filamentous fungus Penicillium chrysogenum.</title>
        <authorList>
            <person name="van den Berg M.A."/>
            <person name="Albang R."/>
            <person name="Albermann K."/>
            <person name="Badger J.H."/>
            <person name="Daran J.-M."/>
            <person name="Driessen A.J.M."/>
            <person name="Garcia-Estrada C."/>
            <person name="Fedorova N.D."/>
            <person name="Harris D.M."/>
            <person name="Heijne W.H.M."/>
            <person name="Joardar V.S."/>
            <person name="Kiel J.A.K.W."/>
            <person name="Kovalchuk A."/>
            <person name="Martin J.F."/>
            <person name="Nierman W.C."/>
            <person name="Nijland J.G."/>
            <person name="Pronk J.T."/>
            <person name="Roubos J.A."/>
            <person name="van der Klei I.J."/>
            <person name="van Peij N.N.M.E."/>
            <person name="Veenhuis M."/>
            <person name="von Doehren H."/>
            <person name="Wagner C."/>
            <person name="Wortman J.R."/>
            <person name="Bovenberg R.A.L."/>
        </authorList>
    </citation>
    <scope>NUCLEOTIDE SEQUENCE [LARGE SCALE GENOMIC DNA]</scope>
    <source>
        <strain evidence="14">ATCC 28089 / DSM 1075 / NRRL 1951 / Wisconsin 54-1255</strain>
    </source>
</reference>
<keyword evidence="14" id="KW-1185">Reference proteome</keyword>
<dbReference type="InterPro" id="IPR036259">
    <property type="entry name" value="MFS_trans_sf"/>
</dbReference>
<feature type="transmembrane region" description="Helical" evidence="10">
    <location>
        <begin position="430"/>
        <end position="449"/>
    </location>
</feature>